<dbReference type="EMBL" id="CAKOGL010000023">
    <property type="protein sequence ID" value="CAH2100684.1"/>
    <property type="molecule type" value="Genomic_DNA"/>
</dbReference>
<protein>
    <submittedName>
        <fullName evidence="1">Uncharacterized protein</fullName>
    </submittedName>
</protein>
<evidence type="ECO:0000313" key="1">
    <source>
        <dbReference type="EMBL" id="CAH2100684.1"/>
    </source>
</evidence>
<proteinExistence type="predicted"/>
<comment type="caution">
    <text evidence="1">The sequence shown here is derived from an EMBL/GenBank/DDBJ whole genome shotgun (WGS) entry which is preliminary data.</text>
</comment>
<dbReference type="AlphaFoldDB" id="A0AAU9UM00"/>
<dbReference type="Proteomes" id="UP001153954">
    <property type="component" value="Unassembled WGS sequence"/>
</dbReference>
<accession>A0AAU9UM00</accession>
<evidence type="ECO:0000313" key="2">
    <source>
        <dbReference type="Proteomes" id="UP001153954"/>
    </source>
</evidence>
<gene>
    <name evidence="1" type="ORF">EEDITHA_LOCUS15515</name>
</gene>
<sequence>MFPALKIPHPEGTLYVSLKNHAQQCDALHPRRSLSRREEDVQSQNCLPACFLFPVLVLFPVHSRTPAQRRISRAMPSLPTVRTLGPAIVSPTPDALERKNTVPFLVSSTFSES</sequence>
<name>A0AAU9UM00_EUPED</name>
<reference evidence="1" key="1">
    <citation type="submission" date="2022-03" db="EMBL/GenBank/DDBJ databases">
        <authorList>
            <person name="Tunstrom K."/>
        </authorList>
    </citation>
    <scope>NUCLEOTIDE SEQUENCE</scope>
</reference>
<organism evidence="1 2">
    <name type="scientific">Euphydryas editha</name>
    <name type="common">Edith's checkerspot</name>
    <dbReference type="NCBI Taxonomy" id="104508"/>
    <lineage>
        <taxon>Eukaryota</taxon>
        <taxon>Metazoa</taxon>
        <taxon>Ecdysozoa</taxon>
        <taxon>Arthropoda</taxon>
        <taxon>Hexapoda</taxon>
        <taxon>Insecta</taxon>
        <taxon>Pterygota</taxon>
        <taxon>Neoptera</taxon>
        <taxon>Endopterygota</taxon>
        <taxon>Lepidoptera</taxon>
        <taxon>Glossata</taxon>
        <taxon>Ditrysia</taxon>
        <taxon>Papilionoidea</taxon>
        <taxon>Nymphalidae</taxon>
        <taxon>Nymphalinae</taxon>
        <taxon>Euphydryas</taxon>
    </lineage>
</organism>
<keyword evidence="2" id="KW-1185">Reference proteome</keyword>